<organism evidence="2 3">
    <name type="scientific">Sphingobium chungbukense</name>
    <dbReference type="NCBI Taxonomy" id="56193"/>
    <lineage>
        <taxon>Bacteria</taxon>
        <taxon>Pseudomonadati</taxon>
        <taxon>Pseudomonadota</taxon>
        <taxon>Alphaproteobacteria</taxon>
        <taxon>Sphingomonadales</taxon>
        <taxon>Sphingomonadaceae</taxon>
        <taxon>Sphingobium</taxon>
    </lineage>
</organism>
<dbReference type="InterPro" id="IPR000674">
    <property type="entry name" value="Ald_Oxase/Xan_DH_a/b"/>
</dbReference>
<dbReference type="PANTHER" id="PTHR47495:SF2">
    <property type="entry name" value="ALDEHYDE DEHYDROGENASE"/>
    <property type="match status" value="1"/>
</dbReference>
<dbReference type="Pfam" id="PF20256">
    <property type="entry name" value="MoCoBD_2"/>
    <property type="match status" value="2"/>
</dbReference>
<dbReference type="GO" id="GO:0016491">
    <property type="term" value="F:oxidoreductase activity"/>
    <property type="evidence" value="ECO:0007669"/>
    <property type="project" value="InterPro"/>
</dbReference>
<dbReference type="InterPro" id="IPR006311">
    <property type="entry name" value="TAT_signal"/>
</dbReference>
<comment type="caution">
    <text evidence="2">The sequence shown here is derived from an EMBL/GenBank/DDBJ whole genome shotgun (WGS) entry which is preliminary data.</text>
</comment>
<sequence>MNTDRRSLLKSIAAVSAGVVFPVTMTGCRVADPKPSDSVELFSWVVMMPDNTVRIRIPQSDIGQGVVTTLSQVLAEELDLKWSSIRPEFFDPLTNLKRNNVYVYTCTESSWSADRLFNPMRMAGAQIRQMLLTAAARRSGFDVADLRTEESSIILPGGGRQSYAEVASAASHIAPPHPSRVKLKDPADYRLIGKPIKRLDLVPKTTGKLEYGIDVDLPGMLYAVVQQSPVYGGKLVSFDEQAIAKMPGVVGVVRIAAGPCGLNGPLADGGEDYGMDDAVAVVADSFWRARKALLALPIEWDDGEFAHTSSESIMADLVSRAGRPQPVVREAGDFAGSIGRAHRVIEADYSYPFMDAMPLEPINCTAWLNSDGLQVWASTQFAQEAHRLAAVTAGLPPERVQFNLPYVGGGFGRRCQNEYVSQAVQIAKAIPGKPIKMIWTREEMMARGYPPPITISRFKAGLDEKGNVIAWFNRVISGTAPDQSYGPARLPHYVPNLRIEYARVKTPQPFGWMRGVAFTQHVWMNQGFQDELAVAAGRDPVDLYMDLLDEGSVPTDLKGRDVAIRRIRHMRAVLKRVCQIADWETPLSQGRGKGVSVSDFSYWDTYHTGTASSVVEVTLDGKGGLRVDHVYVVMNCGRILNPEVVRGQVEGSIFWAITTALYGKITLKDGRVVQRNFQDHNVARLATACRNIVVELVESDDHPAGVGEDAVPIVMTAMLNAIYDAGGPRIRSLPLSDHVLSFRKQDGSDALPGKPSGNL</sequence>
<dbReference type="PROSITE" id="PS51257">
    <property type="entry name" value="PROKAR_LIPOPROTEIN"/>
    <property type="match status" value="1"/>
</dbReference>
<dbReference type="STRING" id="56193.YP76_23810"/>
<dbReference type="Gene3D" id="3.90.1170.50">
    <property type="entry name" value="Aldehyde oxidase/xanthine dehydrogenase, a/b hammerhead"/>
    <property type="match status" value="1"/>
</dbReference>
<dbReference type="SUPFAM" id="SSF56003">
    <property type="entry name" value="Molybdenum cofactor-binding domain"/>
    <property type="match status" value="2"/>
</dbReference>
<dbReference type="InterPro" id="IPR037165">
    <property type="entry name" value="AldOxase/xan_DH_Mopterin-bd_sf"/>
</dbReference>
<evidence type="ECO:0000259" key="1">
    <source>
        <dbReference type="SMART" id="SM01008"/>
    </source>
</evidence>
<name>A0A0M3AL54_9SPHN</name>
<dbReference type="EMBL" id="LBIC01000018">
    <property type="protein sequence ID" value="KKW89681.1"/>
    <property type="molecule type" value="Genomic_DNA"/>
</dbReference>
<dbReference type="InterPro" id="IPR012368">
    <property type="entry name" value="OxRdtase_Mopterin-bd_su_IorB"/>
</dbReference>
<dbReference type="InterPro" id="IPR046867">
    <property type="entry name" value="AldOxase/xan_DH_MoCoBD2"/>
</dbReference>
<dbReference type="Proteomes" id="UP000033874">
    <property type="component" value="Unassembled WGS sequence"/>
</dbReference>
<dbReference type="PANTHER" id="PTHR47495">
    <property type="entry name" value="ALDEHYDE DEHYDROGENASE"/>
    <property type="match status" value="1"/>
</dbReference>
<protein>
    <recommendedName>
        <fullName evidence="1">Aldehyde oxidase/xanthine dehydrogenase a/b hammerhead domain-containing protein</fullName>
    </recommendedName>
</protein>
<evidence type="ECO:0000313" key="2">
    <source>
        <dbReference type="EMBL" id="KKW89681.1"/>
    </source>
</evidence>
<dbReference type="PROSITE" id="PS51318">
    <property type="entry name" value="TAT"/>
    <property type="match status" value="1"/>
</dbReference>
<dbReference type="InterPro" id="IPR008274">
    <property type="entry name" value="AldOxase/xan_DH_MoCoBD1"/>
</dbReference>
<gene>
    <name evidence="2" type="ORF">YP76_23810</name>
</gene>
<evidence type="ECO:0000313" key="3">
    <source>
        <dbReference type="Proteomes" id="UP000033874"/>
    </source>
</evidence>
<dbReference type="PATRIC" id="fig|56193.3.peg.5018"/>
<dbReference type="SMART" id="SM01008">
    <property type="entry name" value="Ald_Xan_dh_C"/>
    <property type="match status" value="1"/>
</dbReference>
<dbReference type="InterPro" id="IPR052516">
    <property type="entry name" value="N-heterocyclic_Hydroxylase"/>
</dbReference>
<feature type="domain" description="Aldehyde oxidase/xanthine dehydrogenase a/b hammerhead" evidence="1">
    <location>
        <begin position="206"/>
        <end position="304"/>
    </location>
</feature>
<proteinExistence type="predicted"/>
<dbReference type="AlphaFoldDB" id="A0A0M3AL54"/>
<dbReference type="Gene3D" id="3.30.365.10">
    <property type="entry name" value="Aldehyde oxidase/xanthine dehydrogenase, molybdopterin binding domain"/>
    <property type="match status" value="4"/>
</dbReference>
<dbReference type="Pfam" id="PF02738">
    <property type="entry name" value="MoCoBD_1"/>
    <property type="match status" value="1"/>
</dbReference>
<keyword evidence="3" id="KW-1185">Reference proteome</keyword>
<accession>A0A0M3AL54</accession>
<reference evidence="2 3" key="1">
    <citation type="submission" date="2015-04" db="EMBL/GenBank/DDBJ databases">
        <title>Genome sequence of aromatic hydrocarbons-degrading Sphingobium chungbukense DJ77.</title>
        <authorList>
            <person name="Kim Y.-C."/>
            <person name="Chae J.-C."/>
        </authorList>
    </citation>
    <scope>NUCLEOTIDE SEQUENCE [LARGE SCALE GENOMIC DNA]</scope>
    <source>
        <strain evidence="2 3">DJ77</strain>
    </source>
</reference>
<dbReference type="PIRSF" id="PIRSF036389">
    <property type="entry name" value="IOR_B"/>
    <property type="match status" value="1"/>
</dbReference>